<name>A0AAW1WVP4_RUBAR</name>
<proteinExistence type="predicted"/>
<feature type="region of interest" description="Disordered" evidence="1">
    <location>
        <begin position="245"/>
        <end position="309"/>
    </location>
</feature>
<feature type="compositionally biased region" description="Polar residues" evidence="1">
    <location>
        <begin position="96"/>
        <end position="111"/>
    </location>
</feature>
<feature type="region of interest" description="Disordered" evidence="1">
    <location>
        <begin position="94"/>
        <end position="140"/>
    </location>
</feature>
<reference evidence="2 3" key="1">
    <citation type="journal article" date="2023" name="G3 (Bethesda)">
        <title>A chromosome-length genome assembly and annotation of blackberry (Rubus argutus, cv. 'Hillquist').</title>
        <authorList>
            <person name="Bruna T."/>
            <person name="Aryal R."/>
            <person name="Dudchenko O."/>
            <person name="Sargent D.J."/>
            <person name="Mead D."/>
            <person name="Buti M."/>
            <person name="Cavallini A."/>
            <person name="Hytonen T."/>
            <person name="Andres J."/>
            <person name="Pham M."/>
            <person name="Weisz D."/>
            <person name="Mascagni F."/>
            <person name="Usai G."/>
            <person name="Natali L."/>
            <person name="Bassil N."/>
            <person name="Fernandez G.E."/>
            <person name="Lomsadze A."/>
            <person name="Armour M."/>
            <person name="Olukolu B."/>
            <person name="Poorten T."/>
            <person name="Britton C."/>
            <person name="Davik J."/>
            <person name="Ashrafi H."/>
            <person name="Aiden E.L."/>
            <person name="Borodovsky M."/>
            <person name="Worthington M."/>
        </authorList>
    </citation>
    <scope>NUCLEOTIDE SEQUENCE [LARGE SCALE GENOMIC DNA]</scope>
    <source>
        <strain evidence="2">PI 553951</strain>
    </source>
</reference>
<sequence length="309" mass="33380">MESTNSTTPGATEQPPNGNDTLSHADKSANYYASMEAEQSPNENNVAAESTCAEQQTMKGCGFMVDTTVDKGNIPAVIRSEDMGPWMVMKYKSRKNTSNSASGSKGKNIQGSRFAPLFDSETDNDGTTTPMTSESKLDNRSEPKIVKIWKQVQEKTALRNAVSNNNFMADPKLKISSPDVKIMPNTTSKLGPLKDISNASSPSKNQNTMRKATLIKKNTHLHSTTTLTLPAFPALSEFLNNGERTSSSSAIANSGHVPLDEPDGMKDDCLVDYVSPEDPDNDKFDDAANEMASEVPNLSSPNGEDMVIS</sequence>
<organism evidence="2 3">
    <name type="scientific">Rubus argutus</name>
    <name type="common">Southern blackberry</name>
    <dbReference type="NCBI Taxonomy" id="59490"/>
    <lineage>
        <taxon>Eukaryota</taxon>
        <taxon>Viridiplantae</taxon>
        <taxon>Streptophyta</taxon>
        <taxon>Embryophyta</taxon>
        <taxon>Tracheophyta</taxon>
        <taxon>Spermatophyta</taxon>
        <taxon>Magnoliopsida</taxon>
        <taxon>eudicotyledons</taxon>
        <taxon>Gunneridae</taxon>
        <taxon>Pentapetalae</taxon>
        <taxon>rosids</taxon>
        <taxon>fabids</taxon>
        <taxon>Rosales</taxon>
        <taxon>Rosaceae</taxon>
        <taxon>Rosoideae</taxon>
        <taxon>Rosoideae incertae sedis</taxon>
        <taxon>Rubus</taxon>
    </lineage>
</organism>
<evidence type="ECO:0000313" key="3">
    <source>
        <dbReference type="Proteomes" id="UP001457282"/>
    </source>
</evidence>
<evidence type="ECO:0000256" key="1">
    <source>
        <dbReference type="SAM" id="MobiDB-lite"/>
    </source>
</evidence>
<evidence type="ECO:0000313" key="2">
    <source>
        <dbReference type="EMBL" id="KAK9928159.1"/>
    </source>
</evidence>
<feature type="region of interest" description="Disordered" evidence="1">
    <location>
        <begin position="1"/>
        <end position="53"/>
    </location>
</feature>
<feature type="compositionally biased region" description="Polar residues" evidence="1">
    <location>
        <begin position="37"/>
        <end position="53"/>
    </location>
</feature>
<feature type="compositionally biased region" description="Polar residues" evidence="1">
    <location>
        <begin position="1"/>
        <end position="22"/>
    </location>
</feature>
<protein>
    <submittedName>
        <fullName evidence="2">Uncharacterized protein</fullName>
    </submittedName>
</protein>
<feature type="compositionally biased region" description="Polar residues" evidence="1">
    <location>
        <begin position="125"/>
        <end position="134"/>
    </location>
</feature>
<accession>A0AAW1WVP4</accession>
<gene>
    <name evidence="2" type="ORF">M0R45_025305</name>
</gene>
<dbReference type="Proteomes" id="UP001457282">
    <property type="component" value="Unassembled WGS sequence"/>
</dbReference>
<dbReference type="AlphaFoldDB" id="A0AAW1WVP4"/>
<dbReference type="EMBL" id="JBEDUW010000005">
    <property type="protein sequence ID" value="KAK9928159.1"/>
    <property type="molecule type" value="Genomic_DNA"/>
</dbReference>
<comment type="caution">
    <text evidence="2">The sequence shown here is derived from an EMBL/GenBank/DDBJ whole genome shotgun (WGS) entry which is preliminary data.</text>
</comment>
<feature type="compositionally biased region" description="Polar residues" evidence="1">
    <location>
        <begin position="197"/>
        <end position="207"/>
    </location>
</feature>
<feature type="region of interest" description="Disordered" evidence="1">
    <location>
        <begin position="184"/>
        <end position="207"/>
    </location>
</feature>
<keyword evidence="3" id="KW-1185">Reference proteome</keyword>